<keyword evidence="3" id="KW-1185">Reference proteome</keyword>
<dbReference type="AlphaFoldDB" id="A0A0W0Y4G1"/>
<dbReference type="Proteomes" id="UP000054618">
    <property type="component" value="Unassembled WGS sequence"/>
</dbReference>
<dbReference type="OrthoDB" id="9901777at2"/>
<organism evidence="2 3">
    <name type="scientific">Legionella quinlivanii</name>
    <dbReference type="NCBI Taxonomy" id="45073"/>
    <lineage>
        <taxon>Bacteria</taxon>
        <taxon>Pseudomonadati</taxon>
        <taxon>Pseudomonadota</taxon>
        <taxon>Gammaproteobacteria</taxon>
        <taxon>Legionellales</taxon>
        <taxon>Legionellaceae</taxon>
        <taxon>Legionella</taxon>
    </lineage>
</organism>
<feature type="region of interest" description="Disordered" evidence="1">
    <location>
        <begin position="227"/>
        <end position="258"/>
    </location>
</feature>
<dbReference type="EMBL" id="LNYS01000006">
    <property type="protein sequence ID" value="KTD51816.1"/>
    <property type="molecule type" value="Genomic_DNA"/>
</dbReference>
<feature type="compositionally biased region" description="Acidic residues" evidence="1">
    <location>
        <begin position="231"/>
        <end position="250"/>
    </location>
</feature>
<evidence type="ECO:0000313" key="3">
    <source>
        <dbReference type="Proteomes" id="UP000054618"/>
    </source>
</evidence>
<evidence type="ECO:0000313" key="2">
    <source>
        <dbReference type="EMBL" id="KTD51816.1"/>
    </source>
</evidence>
<comment type="caution">
    <text evidence="2">The sequence shown here is derived from an EMBL/GenBank/DDBJ whole genome shotgun (WGS) entry which is preliminary data.</text>
</comment>
<gene>
    <name evidence="2" type="ORF">Lqui_0660</name>
</gene>
<sequence length="258" mass="29235">MISSFFRPVPVKLFSADEERLLLEKAIDELPENDALSFYNLVRRLEELCKQEQPDAMRNKLASLLTKLGEKARTADVYYILADLQKGYPFLGKGDGQYLQTAAELGHPLALRQVAGYALLGYYANPSQAVSWAIHCLKFMVTLPAHELKTPFIATCLTEDVIRTLERHNWDPVRLRALNKLQLNELIAQFSEHLIGKPANEKSQFTLTQPASALFYSGAFVKPEEMPPQLEEIDDAEENESEMDIEDESDMDKIKLGM</sequence>
<dbReference type="PATRIC" id="fig|45073.5.peg.697"/>
<reference evidence="2 3" key="1">
    <citation type="submission" date="2015-11" db="EMBL/GenBank/DDBJ databases">
        <title>Genomic analysis of 38 Legionella species identifies large and diverse effector repertoires.</title>
        <authorList>
            <person name="Burstein D."/>
            <person name="Amaro F."/>
            <person name="Zusman T."/>
            <person name="Lifshitz Z."/>
            <person name="Cohen O."/>
            <person name="Gilbert J.A."/>
            <person name="Pupko T."/>
            <person name="Shuman H.A."/>
            <person name="Segal G."/>
        </authorList>
    </citation>
    <scope>NUCLEOTIDE SEQUENCE [LARGE SCALE GENOMIC DNA]</scope>
    <source>
        <strain evidence="2 3">CDC#1442-AUS-E</strain>
    </source>
</reference>
<dbReference type="RefSeq" id="WP_058506766.1">
    <property type="nucleotide sequence ID" value="NZ_CAAAIK010000011.1"/>
</dbReference>
<evidence type="ECO:0000256" key="1">
    <source>
        <dbReference type="SAM" id="MobiDB-lite"/>
    </source>
</evidence>
<accession>A0A0W0Y4G1</accession>
<name>A0A0W0Y4G1_9GAMM</name>
<proteinExistence type="predicted"/>
<protein>
    <submittedName>
        <fullName evidence="2">Uncharacterized protein</fullName>
    </submittedName>
</protein>